<dbReference type="PATRIC" id="fig|229921.5.peg.3407"/>
<sequence>MKTILITGVGGPAGANLAAMLVERGCHVVGVDLREVPFTEGLFLQAPPVLEPQYLPFLQEIVRREGVDLVIPTLTEELPLMAGAWSQLEDTPVVISSEQAVAVAQDKYWTAKELARREVPVPKFGLPSDFADAQVVAERLGWPCVVKPRRGRGGRGVRLLQAGEWEQNAWPDEDWIVQEFVPGIDYAPNVFVGEAESFAVVLEKTVLREGITGNALSVERVEAADVARTAILAAQAVGLTGPLDVDIRRRANGQPVVLEINARFGANIRCAPEVLDAMLKVYFPR</sequence>
<organism evidence="3 4">
    <name type="scientific">Levilinea saccharolytica</name>
    <dbReference type="NCBI Taxonomy" id="229921"/>
    <lineage>
        <taxon>Bacteria</taxon>
        <taxon>Bacillati</taxon>
        <taxon>Chloroflexota</taxon>
        <taxon>Anaerolineae</taxon>
        <taxon>Anaerolineales</taxon>
        <taxon>Anaerolineaceae</taxon>
        <taxon>Levilinea</taxon>
    </lineage>
</organism>
<evidence type="ECO:0000259" key="2">
    <source>
        <dbReference type="PROSITE" id="PS50975"/>
    </source>
</evidence>
<evidence type="ECO:0000256" key="1">
    <source>
        <dbReference type="PROSITE-ProRule" id="PRU00409"/>
    </source>
</evidence>
<dbReference type="EMBL" id="LGCM01000002">
    <property type="protein sequence ID" value="KPL91756.1"/>
    <property type="molecule type" value="Genomic_DNA"/>
</dbReference>
<dbReference type="GO" id="GO:0046872">
    <property type="term" value="F:metal ion binding"/>
    <property type="evidence" value="ECO:0007669"/>
    <property type="project" value="InterPro"/>
</dbReference>
<name>A0A0P6YHN8_9CHLR</name>
<dbReference type="PANTHER" id="PTHR21621:SF2">
    <property type="entry name" value="COENZYME GAMMA-F420-2:ALPHA-L-GLUTAMATE LIGASE"/>
    <property type="match status" value="1"/>
</dbReference>
<keyword evidence="1" id="KW-0067">ATP-binding</keyword>
<dbReference type="STRING" id="229921.ADN01_00210"/>
<dbReference type="OrthoDB" id="650389at2"/>
<protein>
    <recommendedName>
        <fullName evidence="2">ATP-grasp domain-containing protein</fullName>
    </recommendedName>
</protein>
<dbReference type="Pfam" id="PF02655">
    <property type="entry name" value="ATP-grasp_3"/>
    <property type="match status" value="1"/>
</dbReference>
<accession>A0A0P6YHN8</accession>
<dbReference type="PROSITE" id="PS50975">
    <property type="entry name" value="ATP_GRASP"/>
    <property type="match status" value="1"/>
</dbReference>
<keyword evidence="4" id="KW-1185">Reference proteome</keyword>
<dbReference type="Gene3D" id="3.30.470.20">
    <property type="entry name" value="ATP-grasp fold, B domain"/>
    <property type="match status" value="1"/>
</dbReference>
<dbReference type="GO" id="GO:0005524">
    <property type="term" value="F:ATP binding"/>
    <property type="evidence" value="ECO:0007669"/>
    <property type="project" value="UniProtKB-UniRule"/>
</dbReference>
<dbReference type="PANTHER" id="PTHR21621">
    <property type="entry name" value="RIBOSOMAL PROTEIN S6 MODIFICATION PROTEIN"/>
    <property type="match status" value="1"/>
</dbReference>
<reference evidence="3 4" key="1">
    <citation type="submission" date="2015-07" db="EMBL/GenBank/DDBJ databases">
        <title>Genome sequence of Levilinea saccharolytica DSM 16555.</title>
        <authorList>
            <person name="Hemp J."/>
            <person name="Ward L.M."/>
            <person name="Pace L.A."/>
            <person name="Fischer W.W."/>
        </authorList>
    </citation>
    <scope>NUCLEOTIDE SEQUENCE [LARGE SCALE GENOMIC DNA]</scope>
    <source>
        <strain evidence="3 4">KIBI-1</strain>
    </source>
</reference>
<dbReference type="Gene3D" id="3.30.1490.20">
    <property type="entry name" value="ATP-grasp fold, A domain"/>
    <property type="match status" value="1"/>
</dbReference>
<dbReference type="InterPro" id="IPR013815">
    <property type="entry name" value="ATP_grasp_subdomain_1"/>
</dbReference>
<dbReference type="GO" id="GO:0005737">
    <property type="term" value="C:cytoplasm"/>
    <property type="evidence" value="ECO:0007669"/>
    <property type="project" value="TreeGrafter"/>
</dbReference>
<dbReference type="InterPro" id="IPR011761">
    <property type="entry name" value="ATP-grasp"/>
</dbReference>
<evidence type="ECO:0000313" key="3">
    <source>
        <dbReference type="EMBL" id="KPL91756.1"/>
    </source>
</evidence>
<dbReference type="InterPro" id="IPR003806">
    <property type="entry name" value="ATP-grasp_PylC-type"/>
</dbReference>
<feature type="domain" description="ATP-grasp" evidence="2">
    <location>
        <begin position="111"/>
        <end position="283"/>
    </location>
</feature>
<proteinExistence type="predicted"/>
<dbReference type="RefSeq" id="WP_062417963.1">
    <property type="nucleotide sequence ID" value="NZ_DF967974.1"/>
</dbReference>
<dbReference type="SUPFAM" id="SSF51735">
    <property type="entry name" value="NAD(P)-binding Rossmann-fold domains"/>
    <property type="match status" value="1"/>
</dbReference>
<dbReference type="Proteomes" id="UP000050501">
    <property type="component" value="Unassembled WGS sequence"/>
</dbReference>
<dbReference type="GO" id="GO:0043774">
    <property type="term" value="F:coenzyme F420-2 alpha-glutamyl ligase activity"/>
    <property type="evidence" value="ECO:0007669"/>
    <property type="project" value="TreeGrafter"/>
</dbReference>
<dbReference type="InterPro" id="IPR036291">
    <property type="entry name" value="NAD(P)-bd_dom_sf"/>
</dbReference>
<keyword evidence="1" id="KW-0547">Nucleotide-binding</keyword>
<gene>
    <name evidence="3" type="ORF">ADN01_00210</name>
</gene>
<comment type="caution">
    <text evidence="3">The sequence shown here is derived from an EMBL/GenBank/DDBJ whole genome shotgun (WGS) entry which is preliminary data.</text>
</comment>
<dbReference type="SUPFAM" id="SSF56059">
    <property type="entry name" value="Glutathione synthetase ATP-binding domain-like"/>
    <property type="match status" value="1"/>
</dbReference>
<evidence type="ECO:0000313" key="4">
    <source>
        <dbReference type="Proteomes" id="UP000050501"/>
    </source>
</evidence>
<dbReference type="AlphaFoldDB" id="A0A0P6YHN8"/>
<dbReference type="Gene3D" id="3.40.50.20">
    <property type="match status" value="1"/>
</dbReference>